<dbReference type="InterPro" id="IPR007648">
    <property type="entry name" value="ATPase_inhibitor_mt"/>
</dbReference>
<name>A0A0X8HRG8_9SACH</name>
<dbReference type="Proteomes" id="UP000243052">
    <property type="component" value="Chromosome iii"/>
</dbReference>
<evidence type="ECO:0000256" key="5">
    <source>
        <dbReference type="SAM" id="MobiDB-lite"/>
    </source>
</evidence>
<evidence type="ECO:0000256" key="3">
    <source>
        <dbReference type="ARBA" id="ARBA00023128"/>
    </source>
</evidence>
<sequence length="82" mass="9673">MLSIIRSRSLGCARLTPLRMYSSKPEGGPDANINSNDAFRKREKAQEDMYVKQHEKEQLKRLREKLQEQQKKIDSLEQQIQK</sequence>
<feature type="compositionally biased region" description="Basic and acidic residues" evidence="5">
    <location>
        <begin position="38"/>
        <end position="56"/>
    </location>
</feature>
<keyword evidence="7" id="KW-1185">Reference proteome</keyword>
<dbReference type="RefSeq" id="XP_017987090.1">
    <property type="nucleotide sequence ID" value="XM_018131022.1"/>
</dbReference>
<proteinExistence type="inferred from homology"/>
<dbReference type="OrthoDB" id="5532350at2759"/>
<dbReference type="AlphaFoldDB" id="A0A0X8HRG8"/>
<evidence type="ECO:0000256" key="1">
    <source>
        <dbReference type="ARBA" id="ARBA00004173"/>
    </source>
</evidence>
<organism evidence="6 7">
    <name type="scientific">Eremothecium sinecaudum</name>
    <dbReference type="NCBI Taxonomy" id="45286"/>
    <lineage>
        <taxon>Eukaryota</taxon>
        <taxon>Fungi</taxon>
        <taxon>Dikarya</taxon>
        <taxon>Ascomycota</taxon>
        <taxon>Saccharomycotina</taxon>
        <taxon>Saccharomycetes</taxon>
        <taxon>Saccharomycetales</taxon>
        <taxon>Saccharomycetaceae</taxon>
        <taxon>Eremothecium</taxon>
    </lineage>
</organism>
<accession>A0A0X8HRG8</accession>
<feature type="region of interest" description="Disordered" evidence="5">
    <location>
        <begin position="19"/>
        <end position="56"/>
    </location>
</feature>
<keyword evidence="3" id="KW-0496">Mitochondrion</keyword>
<dbReference type="STRING" id="45286.A0A0X8HRG8"/>
<dbReference type="GO" id="GO:0042030">
    <property type="term" value="F:ATPase inhibitor activity"/>
    <property type="evidence" value="ECO:0007669"/>
    <property type="project" value="InterPro"/>
</dbReference>
<evidence type="ECO:0000256" key="2">
    <source>
        <dbReference type="ARBA" id="ARBA00010901"/>
    </source>
</evidence>
<dbReference type="EMBL" id="CP014243">
    <property type="protein sequence ID" value="AMD20094.1"/>
    <property type="molecule type" value="Genomic_DNA"/>
</dbReference>
<evidence type="ECO:0000256" key="4">
    <source>
        <dbReference type="RuleBase" id="RU368087"/>
    </source>
</evidence>
<dbReference type="GO" id="GO:0005739">
    <property type="term" value="C:mitochondrion"/>
    <property type="evidence" value="ECO:0007669"/>
    <property type="project" value="UniProtKB-SubCell"/>
</dbReference>
<evidence type="ECO:0000313" key="7">
    <source>
        <dbReference type="Proteomes" id="UP000243052"/>
    </source>
</evidence>
<protein>
    <recommendedName>
        <fullName evidence="4">ATPase inhibitor, mitochondrial</fullName>
    </recommendedName>
</protein>
<dbReference type="SUPFAM" id="SSF64602">
    <property type="entry name" value="F1 ATPase inhibitor, IF1, C-terminal domain"/>
    <property type="match status" value="1"/>
</dbReference>
<dbReference type="Pfam" id="PF04568">
    <property type="entry name" value="IATP"/>
    <property type="match status" value="1"/>
</dbReference>
<evidence type="ECO:0000313" key="6">
    <source>
        <dbReference type="EMBL" id="AMD20094.1"/>
    </source>
</evidence>
<dbReference type="GeneID" id="28723327"/>
<comment type="similarity">
    <text evidence="2 4">Belongs to the ATPase inhibitor family.</text>
</comment>
<reference evidence="6 7" key="1">
    <citation type="submission" date="2016-01" db="EMBL/GenBank/DDBJ databases">
        <title>Genome sequence of the yeast Holleya sinecauda.</title>
        <authorList>
            <person name="Dietrich F.S."/>
        </authorList>
    </citation>
    <scope>NUCLEOTIDE SEQUENCE [LARGE SCALE GENOMIC DNA]</scope>
    <source>
        <strain evidence="6 7">ATCC 58844</strain>
    </source>
</reference>
<comment type="function">
    <text evidence="4">Inhibits the enzyme activity of ATPase.</text>
</comment>
<comment type="subcellular location">
    <subcellularLocation>
        <location evidence="1">Mitochondrion</location>
    </subcellularLocation>
</comment>
<dbReference type="Gene3D" id="1.20.5.500">
    <property type="entry name" value="Single helix bin"/>
    <property type="match status" value="1"/>
</dbReference>
<gene>
    <name evidence="6" type="ORF">AW171_hschr31964</name>
</gene>